<evidence type="ECO:0000256" key="2">
    <source>
        <dbReference type="ARBA" id="ARBA00022801"/>
    </source>
</evidence>
<dbReference type="Pfam" id="PF01832">
    <property type="entry name" value="Glucosaminidase"/>
    <property type="match status" value="1"/>
</dbReference>
<dbReference type="Gene3D" id="1.10.530.10">
    <property type="match status" value="1"/>
</dbReference>
<dbReference type="InterPro" id="IPR051056">
    <property type="entry name" value="Glycosyl_Hydrolase_73"/>
</dbReference>
<dbReference type="Gene3D" id="4.10.80.30">
    <property type="entry name" value="DNA polymerase, domain 6"/>
    <property type="match status" value="1"/>
</dbReference>
<dbReference type="InterPro" id="IPR002901">
    <property type="entry name" value="MGlyc_endo_b_GlcNAc-like_dom"/>
</dbReference>
<dbReference type="EMBL" id="FOEN01000003">
    <property type="protein sequence ID" value="SEP91864.1"/>
    <property type="molecule type" value="Genomic_DNA"/>
</dbReference>
<dbReference type="PANTHER" id="PTHR33308">
    <property type="entry name" value="PEPTIDOGLYCAN HYDROLASE FLGJ"/>
    <property type="match status" value="1"/>
</dbReference>
<dbReference type="AlphaFoldDB" id="A0A1H9BS97"/>
<sequence length="784" mass="88426">MGYLEDVKPGAIAGWHNYKVLPSVTGAQAVLESGWGKSKLAQPPYNNNFGIKASSDWTGRVVNMQTREVINGVSQWVYADFRAYDSLADSIEDHAAFFTNTEWRRNHYKAVIGETDYKKACWALQNAGYATDPGYATSLIRVIEQNKLYEWDQEAFSGKSSDGSSNNTSGTTSGNLQPIDKKVGGNLSDAARSAVRNIGVSVIGDSLGVGTKPYLHKLLPDSNYDVYGSRQITHSDPIYSGMESLKKMKNAGTLKNIIVVILGTNRGLERTEVEEFMMLAGESRKVIWVNTLSMVNHQYKVDEVTHWASKTFKNAFLADWLSFANAMRKTWYGSDNIHMIPEGYKKHAEFIAQAVYEASTADFSTRKAEKSVTEYHTIKGFKLSEDGILKYTSYDTDGNKTENEVQTHYRGLATNGVDSCIYNREANNKWNIQGQTIKAKWIEQDFQADKASLPLIYEALEFMNKHKEPAMTYRINLYDMPETISIGDWGLFIDHEFNPPLYLHARVEEIVESQTNKSLNSVVISNVRELLAPEKSLVVQIQEELQKERTKLLNEWRKGEPIKLELSASNGLILDDKVTETTIAAKIYQGTKDVTEVFSDFRWERVSQERELDTEFNNRLSETENTSLLKVYKQDIIGSETTFICRVYDDSGQLVGQAGVSLTIPSKGRDGKNYITYIAYANSDDGTKDFSRTETNRDYMGQYVREATKNLVLNPGPVKLTKPQGYVDIKPVVNLEYGKYYVLSFEPTFESDGTTSWEIADGNEVHTHIGEWSANPTYIFEGVE</sequence>
<gene>
    <name evidence="5" type="ORF">SAMN04488558_10386</name>
</gene>
<protein>
    <submittedName>
        <fullName evidence="5">Flagellum-specific peptidoglycan hydrolase FlgJ</fullName>
    </submittedName>
</protein>
<feature type="domain" description="Mannosyl-glycoprotein endo-beta-N-acetylglucosamidase-like" evidence="4">
    <location>
        <begin position="2"/>
        <end position="152"/>
    </location>
</feature>
<evidence type="ECO:0000256" key="1">
    <source>
        <dbReference type="ARBA" id="ARBA00010266"/>
    </source>
</evidence>
<evidence type="ECO:0000313" key="6">
    <source>
        <dbReference type="Proteomes" id="UP000198833"/>
    </source>
</evidence>
<dbReference type="STRING" id="89093.SAMN04488558_10386"/>
<organism evidence="5 6">
    <name type="scientific">Ignavigranum ruoffiae</name>
    <dbReference type="NCBI Taxonomy" id="89093"/>
    <lineage>
        <taxon>Bacteria</taxon>
        <taxon>Bacillati</taxon>
        <taxon>Bacillota</taxon>
        <taxon>Bacilli</taxon>
        <taxon>Lactobacillales</taxon>
        <taxon>Aerococcaceae</taxon>
        <taxon>Ignavigranum</taxon>
    </lineage>
</organism>
<dbReference type="PRINTS" id="PR01002">
    <property type="entry name" value="FLGFLGJ"/>
</dbReference>
<reference evidence="5 6" key="1">
    <citation type="submission" date="2016-10" db="EMBL/GenBank/DDBJ databases">
        <authorList>
            <person name="de Groot N.N."/>
        </authorList>
    </citation>
    <scope>NUCLEOTIDE SEQUENCE [LARGE SCALE GENOMIC DNA]</scope>
    <source>
        <strain evidence="5 6">DSM 15695</strain>
    </source>
</reference>
<comment type="similarity">
    <text evidence="1">Belongs to the glycosyl hydrolase 73 family.</text>
</comment>
<dbReference type="SUPFAM" id="SSF52266">
    <property type="entry name" value="SGNH hydrolase"/>
    <property type="match status" value="1"/>
</dbReference>
<evidence type="ECO:0000256" key="3">
    <source>
        <dbReference type="SAM" id="MobiDB-lite"/>
    </source>
</evidence>
<dbReference type="RefSeq" id="WP_234971671.1">
    <property type="nucleotide sequence ID" value="NZ_FOEN01000003.1"/>
</dbReference>
<dbReference type="SMART" id="SM00047">
    <property type="entry name" value="LYZ2"/>
    <property type="match status" value="1"/>
</dbReference>
<evidence type="ECO:0000259" key="4">
    <source>
        <dbReference type="SMART" id="SM00047"/>
    </source>
</evidence>
<accession>A0A1H9BS97</accession>
<dbReference type="GO" id="GO:0004040">
    <property type="term" value="F:amidase activity"/>
    <property type="evidence" value="ECO:0007669"/>
    <property type="project" value="InterPro"/>
</dbReference>
<feature type="region of interest" description="Disordered" evidence="3">
    <location>
        <begin position="157"/>
        <end position="181"/>
    </location>
</feature>
<dbReference type="PANTHER" id="PTHR33308:SF10">
    <property type="entry name" value="EXO-GLUCOSAMINIDASE LYTG"/>
    <property type="match status" value="1"/>
</dbReference>
<name>A0A1H9BS97_9LACT</name>
<keyword evidence="6" id="KW-1185">Reference proteome</keyword>
<keyword evidence="2 5" id="KW-0378">Hydrolase</keyword>
<proteinExistence type="inferred from homology"/>
<evidence type="ECO:0000313" key="5">
    <source>
        <dbReference type="EMBL" id="SEP91864.1"/>
    </source>
</evidence>
<dbReference type="Proteomes" id="UP000198833">
    <property type="component" value="Unassembled WGS sequence"/>
</dbReference>
<feature type="compositionally biased region" description="Low complexity" evidence="3">
    <location>
        <begin position="157"/>
        <end position="175"/>
    </location>
</feature>